<evidence type="ECO:0000259" key="2">
    <source>
        <dbReference type="Pfam" id="PF23247"/>
    </source>
</evidence>
<dbReference type="OMA" id="QVAECFL"/>
<evidence type="ECO:0000256" key="1">
    <source>
        <dbReference type="SAM" id="MobiDB-lite"/>
    </source>
</evidence>
<dbReference type="Pfam" id="PF23247">
    <property type="entry name" value="LRR_RPS2"/>
    <property type="match status" value="1"/>
</dbReference>
<dbReference type="EMBL" id="LT934122">
    <property type="protein sequence ID" value="VAI52829.1"/>
    <property type="molecule type" value="Genomic_DNA"/>
</dbReference>
<evidence type="ECO:0000313" key="3">
    <source>
        <dbReference type="EMBL" id="VAI52829.1"/>
    </source>
</evidence>
<dbReference type="InterPro" id="IPR050905">
    <property type="entry name" value="Plant_NBS-LRR"/>
</dbReference>
<gene>
    <name evidence="3" type="ORF">TRITD_6Bv1G005350</name>
</gene>
<name>A0A9R0YE66_TRITD</name>
<feature type="compositionally biased region" description="Basic and acidic residues" evidence="1">
    <location>
        <begin position="617"/>
        <end position="635"/>
    </location>
</feature>
<dbReference type="PANTHER" id="PTHR33463">
    <property type="entry name" value="NB-ARC DOMAIN-CONTAINING PROTEIN-RELATED"/>
    <property type="match status" value="1"/>
</dbReference>
<organism evidence="3 4">
    <name type="scientific">Triticum turgidum subsp. durum</name>
    <name type="common">Durum wheat</name>
    <name type="synonym">Triticum durum</name>
    <dbReference type="NCBI Taxonomy" id="4567"/>
    <lineage>
        <taxon>Eukaryota</taxon>
        <taxon>Viridiplantae</taxon>
        <taxon>Streptophyta</taxon>
        <taxon>Embryophyta</taxon>
        <taxon>Tracheophyta</taxon>
        <taxon>Spermatophyta</taxon>
        <taxon>Magnoliopsida</taxon>
        <taxon>Liliopsida</taxon>
        <taxon>Poales</taxon>
        <taxon>Poaceae</taxon>
        <taxon>BOP clade</taxon>
        <taxon>Pooideae</taxon>
        <taxon>Triticodae</taxon>
        <taxon>Triticeae</taxon>
        <taxon>Triticinae</taxon>
        <taxon>Triticum</taxon>
    </lineage>
</organism>
<proteinExistence type="predicted"/>
<accession>A0A9R0YE66</accession>
<dbReference type="SUPFAM" id="SSF52058">
    <property type="entry name" value="L domain-like"/>
    <property type="match status" value="1"/>
</dbReference>
<keyword evidence="4" id="KW-1185">Reference proteome</keyword>
<dbReference type="Gramene" id="TRITD6Bv1G005350.3">
    <property type="protein sequence ID" value="TRITD6Bv1G005350.3"/>
    <property type="gene ID" value="TRITD6Bv1G005350"/>
</dbReference>
<dbReference type="AlphaFoldDB" id="A0A9R0YE66"/>
<feature type="region of interest" description="Disordered" evidence="1">
    <location>
        <begin position="615"/>
        <end position="635"/>
    </location>
</feature>
<dbReference type="Proteomes" id="UP000324705">
    <property type="component" value="Chromosome 6B"/>
</dbReference>
<evidence type="ECO:0000313" key="4">
    <source>
        <dbReference type="Proteomes" id="UP000324705"/>
    </source>
</evidence>
<dbReference type="InterPro" id="IPR032675">
    <property type="entry name" value="LRR_dom_sf"/>
</dbReference>
<dbReference type="InterPro" id="IPR057135">
    <property type="entry name" value="At4g27190-like_LRR"/>
</dbReference>
<protein>
    <recommendedName>
        <fullName evidence="2">Disease resistance protein At4g27190-like leucine-rich repeats domain-containing protein</fullName>
    </recommendedName>
</protein>
<sequence length="1017" mass="115634">MRTEDIKADTIDVAVKRILVELGAETASSRENAIYFDGWDGLGASAVLQAVAERLAISNEPSTRPTGLEFEKIIHIDCSKWESRRAMQREIAKQLKLPSWVMEMFDKQDEDDDFDGLDKGSRNEIAQVVREIYHATQNRRFLVILHNGSNEEIDIFKFGLYIYGYANSKMLWTFQGSFRLDPKLVDSVKKSTSTDVVLSASRDRQDPQELWSYLVHHEAAQVSCGCKKNGHGIIDPAIVVECALYVLKQCCIGSPIVDYDWPAHTSNYWVCDGIIALTDIDKAWQVGDVLQHEVRLLDIDNRHNTGESTIMPSSHLSRSTEHMQYWISTSTCGFELSSSGVMPDDMFQHSHLLGVLKLSRCTFSFSSPPFLCCHSLRFLSLLHCQDLQTRTSNAHHYHPDSDKEKGLESSAMMLWECFQSLWVLDLRYTDWDQILSARVMDLMTQLRELNVMGANNWDMSHLRGRLRNIRKLRVTKSTCHFNNDVLSEMELMELLDFSGNTITRGMKSLYGAESNRSLETVIIDGSNVLQIISFRGCKELKNLFLKGYFSSFKELDISGTSVKTLDLGGVDATSLPKRIILIGCEKLRAILWPQHEESQKWSGVLRIDNTSTSALGDGREAPKAHPHADQSLEQQKEEKFKGWQISLTDARLLRSLYPARYKCLTGCHIDICHEATLVGSKVLEASSDQPYSRTTVHSMYRNILKAGPAAAVTVWDCPKIPLPPVMYGLRFLQVSCIIKVIMHGQGNTLLEDANTSALLLPDFICDGASSLHVYDNPSITSVLAPPQRSGWSRLIWCRVEWCPKLHAVFTIPMVRQGMFSNNASTGFQSLKTFWASQLLTARYIWDWDWTTAATYVKHSDYFKSMVFLHLDHCPRLIHVLVLATRSVTLGALETLEIVHCGDLREVFPLGPELQEQDNIIEFPKLRRIHLCELPKLQSICGRRMYSPNLETIKITGCWSLRRLPTVGDNTKPPKVDCEKEWWDNLEWGGTENHHPSRYDSSHSLYYKGQLPRRSVLR</sequence>
<feature type="domain" description="Disease resistance protein At4g27190-like leucine-rich repeats" evidence="2">
    <location>
        <begin position="859"/>
        <end position="963"/>
    </location>
</feature>
<dbReference type="Gene3D" id="3.80.10.10">
    <property type="entry name" value="Ribonuclease Inhibitor"/>
    <property type="match status" value="2"/>
</dbReference>
<reference evidence="3 4" key="1">
    <citation type="submission" date="2017-09" db="EMBL/GenBank/DDBJ databases">
        <authorList>
            <consortium name="International Durum Wheat Genome Sequencing Consortium (IDWGSC)"/>
            <person name="Milanesi L."/>
        </authorList>
    </citation>
    <scope>NUCLEOTIDE SEQUENCE [LARGE SCALE GENOMIC DNA]</scope>
    <source>
        <strain evidence="4">cv. Svevo</strain>
    </source>
</reference>
<dbReference type="PANTHER" id="PTHR33463:SF157">
    <property type="entry name" value="NB-ARC DOMAIN-CONTAINING PROTEIN"/>
    <property type="match status" value="1"/>
</dbReference>